<protein>
    <recommendedName>
        <fullName evidence="4">RING-type domain-containing protein</fullName>
    </recommendedName>
</protein>
<dbReference type="Gene3D" id="3.30.40.10">
    <property type="entry name" value="Zinc/RING finger domain, C3HC4 (zinc finger)"/>
    <property type="match status" value="1"/>
</dbReference>
<evidence type="ECO:0000313" key="2">
    <source>
        <dbReference type="EMBL" id="KAK0730736.1"/>
    </source>
</evidence>
<evidence type="ECO:0000313" key="3">
    <source>
        <dbReference type="Proteomes" id="UP001172102"/>
    </source>
</evidence>
<dbReference type="AlphaFoldDB" id="A0AA40BAS7"/>
<feature type="compositionally biased region" description="Polar residues" evidence="1">
    <location>
        <begin position="51"/>
        <end position="64"/>
    </location>
</feature>
<comment type="caution">
    <text evidence="2">The sequence shown here is derived from an EMBL/GenBank/DDBJ whole genome shotgun (WGS) entry which is preliminary data.</text>
</comment>
<evidence type="ECO:0008006" key="4">
    <source>
        <dbReference type="Google" id="ProtNLM"/>
    </source>
</evidence>
<sequence>MGNGKSFGAPEVLQSQKPLQFGTPQGGFWQPGYQLFSSFLSSPASVISRGWSQTSDSSLNTPATSIRSSPSPCPSLSGGAAPFAVPEGSFSSLSTSGFSSPGPSPHTQVLGKPLSPFLSSHTSCASCTTPIPRDGTHTLSCGHTNCRNCLHKAVMNALEKVAMGAPFVPAACCGTSTVPLAVVGTATTPGEFTAYQARLVESSMPTPQRLYCHDASCGMFITPGQQRNIDGVLALAGKDR</sequence>
<accession>A0AA40BAS7</accession>
<organism evidence="2 3">
    <name type="scientific">Lasiosphaeris hirsuta</name>
    <dbReference type="NCBI Taxonomy" id="260670"/>
    <lineage>
        <taxon>Eukaryota</taxon>
        <taxon>Fungi</taxon>
        <taxon>Dikarya</taxon>
        <taxon>Ascomycota</taxon>
        <taxon>Pezizomycotina</taxon>
        <taxon>Sordariomycetes</taxon>
        <taxon>Sordariomycetidae</taxon>
        <taxon>Sordariales</taxon>
        <taxon>Lasiosphaeriaceae</taxon>
        <taxon>Lasiosphaeris</taxon>
    </lineage>
</organism>
<reference evidence="2" key="1">
    <citation type="submission" date="2023-06" db="EMBL/GenBank/DDBJ databases">
        <title>Genome-scale phylogeny and comparative genomics of the fungal order Sordariales.</title>
        <authorList>
            <consortium name="Lawrence Berkeley National Laboratory"/>
            <person name="Hensen N."/>
            <person name="Bonometti L."/>
            <person name="Westerberg I."/>
            <person name="Brannstrom I.O."/>
            <person name="Guillou S."/>
            <person name="Cros-Aarteil S."/>
            <person name="Calhoun S."/>
            <person name="Haridas S."/>
            <person name="Kuo A."/>
            <person name="Mondo S."/>
            <person name="Pangilinan J."/>
            <person name="Riley R."/>
            <person name="Labutti K."/>
            <person name="Andreopoulos B."/>
            <person name="Lipzen A."/>
            <person name="Chen C."/>
            <person name="Yanf M."/>
            <person name="Daum C."/>
            <person name="Ng V."/>
            <person name="Clum A."/>
            <person name="Steindorff A."/>
            <person name="Ohm R."/>
            <person name="Martin F."/>
            <person name="Silar P."/>
            <person name="Natvig D."/>
            <person name="Lalanne C."/>
            <person name="Gautier V."/>
            <person name="Ament-Velasquez S.L."/>
            <person name="Kruys A."/>
            <person name="Hutchinson M.I."/>
            <person name="Powell A.J."/>
            <person name="Barry K."/>
            <person name="Miller A.N."/>
            <person name="Grigoriev I.V."/>
            <person name="Debuchy R."/>
            <person name="Gladieux P."/>
            <person name="Thoren M.H."/>
            <person name="Johannesson H."/>
        </authorList>
    </citation>
    <scope>NUCLEOTIDE SEQUENCE</scope>
    <source>
        <strain evidence="2">SMH4607-1</strain>
    </source>
</reference>
<proteinExistence type="predicted"/>
<gene>
    <name evidence="2" type="ORF">B0H67DRAFT_548629</name>
</gene>
<dbReference type="Proteomes" id="UP001172102">
    <property type="component" value="Unassembled WGS sequence"/>
</dbReference>
<name>A0AA40BAS7_9PEZI</name>
<dbReference type="EMBL" id="JAUKUA010000001">
    <property type="protein sequence ID" value="KAK0730736.1"/>
    <property type="molecule type" value="Genomic_DNA"/>
</dbReference>
<dbReference type="InterPro" id="IPR013083">
    <property type="entry name" value="Znf_RING/FYVE/PHD"/>
</dbReference>
<keyword evidence="3" id="KW-1185">Reference proteome</keyword>
<feature type="region of interest" description="Disordered" evidence="1">
    <location>
        <begin position="51"/>
        <end position="79"/>
    </location>
</feature>
<feature type="compositionally biased region" description="Low complexity" evidence="1">
    <location>
        <begin position="65"/>
        <end position="77"/>
    </location>
</feature>
<evidence type="ECO:0000256" key="1">
    <source>
        <dbReference type="SAM" id="MobiDB-lite"/>
    </source>
</evidence>
<dbReference type="SUPFAM" id="SSF57850">
    <property type="entry name" value="RING/U-box"/>
    <property type="match status" value="1"/>
</dbReference>